<dbReference type="RefSeq" id="WP_130093576.1">
    <property type="nucleotide sequence ID" value="NZ_SETE01000003.1"/>
</dbReference>
<sequence>MKKSLLNLFGVLISASTLAQPVLNSSDLNYQIGMSYESSTAQYINPGPGGANVTWDFSAFTSSGTNVNTITAANPSFPNTTITGSSQANSEAYYQEDATGKYLWGIDAGGTIITYTDPSKILFYPLTYNASETNTFEATFFSGMNFTRAGTDEVTYDGYGTVITPNGTYNDVIRVALHQEYSDVYQGGTITYVVDAYTWYLAGYPDPVAAITEISVDGQPAGSNGFYSTNSSLALLSEESKSFEIYPNPATENINFKSLNNLEITEVKIVNSLGEIMIKNTQNNMILNDTKINVSDLENGVYFVQITGENGMILSRKFIK</sequence>
<protein>
    <submittedName>
        <fullName evidence="4">T9SS type A sorting domain-containing protein</fullName>
    </submittedName>
</protein>
<comment type="caution">
    <text evidence="4">The sequence shown here is derived from an EMBL/GenBank/DDBJ whole genome shotgun (WGS) entry which is preliminary data.</text>
</comment>
<keyword evidence="1 2" id="KW-0732">Signal</keyword>
<dbReference type="AlphaFoldDB" id="A0A4Q4KLH4"/>
<dbReference type="InterPro" id="IPR026444">
    <property type="entry name" value="Secre_tail"/>
</dbReference>
<dbReference type="EMBL" id="SETE01000003">
    <property type="protein sequence ID" value="RYM34135.1"/>
    <property type="molecule type" value="Genomic_DNA"/>
</dbReference>
<dbReference type="NCBIfam" id="TIGR04183">
    <property type="entry name" value="Por_Secre_tail"/>
    <property type="match status" value="1"/>
</dbReference>
<keyword evidence="5" id="KW-1185">Reference proteome</keyword>
<evidence type="ECO:0000259" key="3">
    <source>
        <dbReference type="Pfam" id="PF18962"/>
    </source>
</evidence>
<evidence type="ECO:0000256" key="2">
    <source>
        <dbReference type="SAM" id="SignalP"/>
    </source>
</evidence>
<proteinExistence type="predicted"/>
<evidence type="ECO:0000313" key="4">
    <source>
        <dbReference type="EMBL" id="RYM34135.1"/>
    </source>
</evidence>
<accession>A0A4Q4KLH4</accession>
<dbReference type="OrthoDB" id="866189at2"/>
<name>A0A4Q4KLH4_9FLAO</name>
<evidence type="ECO:0000313" key="5">
    <source>
        <dbReference type="Proteomes" id="UP000293952"/>
    </source>
</evidence>
<feature type="signal peptide" evidence="2">
    <location>
        <begin position="1"/>
        <end position="19"/>
    </location>
</feature>
<dbReference type="Proteomes" id="UP000293952">
    <property type="component" value="Unassembled WGS sequence"/>
</dbReference>
<reference evidence="4 5" key="1">
    <citation type="submission" date="2019-02" db="EMBL/GenBank/DDBJ databases">
        <title>Genome sequence of the sea-ice species Brumimicrobium glaciale.</title>
        <authorList>
            <person name="Bowman J.P."/>
        </authorList>
    </citation>
    <scope>NUCLEOTIDE SEQUENCE [LARGE SCALE GENOMIC DNA]</scope>
    <source>
        <strain evidence="4 5">IC156</strain>
    </source>
</reference>
<evidence type="ECO:0000256" key="1">
    <source>
        <dbReference type="ARBA" id="ARBA00022729"/>
    </source>
</evidence>
<feature type="domain" description="Secretion system C-terminal sorting" evidence="3">
    <location>
        <begin position="245"/>
        <end position="319"/>
    </location>
</feature>
<feature type="chain" id="PRO_5020857021" evidence="2">
    <location>
        <begin position="20"/>
        <end position="320"/>
    </location>
</feature>
<gene>
    <name evidence="4" type="ORF">ERX46_09250</name>
</gene>
<dbReference type="Pfam" id="PF18962">
    <property type="entry name" value="Por_Secre_tail"/>
    <property type="match status" value="1"/>
</dbReference>
<organism evidence="4 5">
    <name type="scientific">Brumimicrobium glaciale</name>
    <dbReference type="NCBI Taxonomy" id="200475"/>
    <lineage>
        <taxon>Bacteria</taxon>
        <taxon>Pseudomonadati</taxon>
        <taxon>Bacteroidota</taxon>
        <taxon>Flavobacteriia</taxon>
        <taxon>Flavobacteriales</taxon>
        <taxon>Crocinitomicaceae</taxon>
        <taxon>Brumimicrobium</taxon>
    </lineage>
</organism>